<dbReference type="OrthoDB" id="398896at2"/>
<organism evidence="1 2">
    <name type="scientific">Mycoplasmopsis maculosa</name>
    <dbReference type="NCBI Taxonomy" id="114885"/>
    <lineage>
        <taxon>Bacteria</taxon>
        <taxon>Bacillati</taxon>
        <taxon>Mycoplasmatota</taxon>
        <taxon>Mycoplasmoidales</taxon>
        <taxon>Metamycoplasmataceae</taxon>
        <taxon>Mycoplasmopsis</taxon>
    </lineage>
</organism>
<sequence length="129" mass="15310">MKKIKIFEFFSGIGSQLKALKNISKKLNINVSSAGACDFYIDAIVSYMAINYGKLDPENILSKEDIIAKLSKYNLSNNSKDIVSEKYFNRLNEEKLRNLFSYLYSFINNNYFKNRYKKLNERERERIWY</sequence>
<gene>
    <name evidence="1" type="ORF">NCTC10168_00466</name>
</gene>
<proteinExistence type="predicted"/>
<dbReference type="NCBIfam" id="NF045953">
    <property type="entry name" value="DCM_methyl_Nterm"/>
    <property type="match status" value="1"/>
</dbReference>
<dbReference type="KEGG" id="mmau:NCTC10168_00466"/>
<dbReference type="AlphaFoldDB" id="A0A449B4K8"/>
<keyword evidence="2" id="KW-1185">Reference proteome</keyword>
<dbReference type="Gene3D" id="3.40.50.150">
    <property type="entry name" value="Vaccinia Virus protein VP39"/>
    <property type="match status" value="1"/>
</dbReference>
<dbReference type="Proteomes" id="UP000290243">
    <property type="component" value="Chromosome"/>
</dbReference>
<accession>A0A449B4K8</accession>
<dbReference type="EMBL" id="LR215037">
    <property type="protein sequence ID" value="VEU75543.1"/>
    <property type="molecule type" value="Genomic_DNA"/>
</dbReference>
<protein>
    <submittedName>
        <fullName evidence="1">Uncharacterized protein</fullName>
    </submittedName>
</protein>
<dbReference type="InterPro" id="IPR029063">
    <property type="entry name" value="SAM-dependent_MTases_sf"/>
</dbReference>
<dbReference type="RefSeq" id="WP_129646735.1">
    <property type="nucleotide sequence ID" value="NZ_LR215037.1"/>
</dbReference>
<name>A0A449B4K8_9BACT</name>
<evidence type="ECO:0000313" key="1">
    <source>
        <dbReference type="EMBL" id="VEU75543.1"/>
    </source>
</evidence>
<evidence type="ECO:0000313" key="2">
    <source>
        <dbReference type="Proteomes" id="UP000290243"/>
    </source>
</evidence>
<reference evidence="1 2" key="1">
    <citation type="submission" date="2019-01" db="EMBL/GenBank/DDBJ databases">
        <authorList>
            <consortium name="Pathogen Informatics"/>
        </authorList>
    </citation>
    <scope>NUCLEOTIDE SEQUENCE [LARGE SCALE GENOMIC DNA]</scope>
    <source>
        <strain evidence="1 2">NCTC10168</strain>
    </source>
</reference>